<dbReference type="InterPro" id="IPR033463">
    <property type="entry name" value="sCache_3"/>
</dbReference>
<dbReference type="InterPro" id="IPR029151">
    <property type="entry name" value="Sensor-like_sf"/>
</dbReference>
<dbReference type="InParanoid" id="A0A5Q0BKH9"/>
<dbReference type="SMART" id="SM00387">
    <property type="entry name" value="HATPase_c"/>
    <property type="match status" value="1"/>
</dbReference>
<evidence type="ECO:0000256" key="4">
    <source>
        <dbReference type="ARBA" id="ARBA00022475"/>
    </source>
</evidence>
<dbReference type="NCBIfam" id="TIGR00229">
    <property type="entry name" value="sensory_box"/>
    <property type="match status" value="1"/>
</dbReference>
<evidence type="ECO:0000256" key="7">
    <source>
        <dbReference type="ARBA" id="ARBA00022692"/>
    </source>
</evidence>
<evidence type="ECO:0000259" key="20">
    <source>
        <dbReference type="PROSITE" id="PS50885"/>
    </source>
</evidence>
<dbReference type="InterPro" id="IPR035965">
    <property type="entry name" value="PAS-like_dom_sf"/>
</dbReference>
<dbReference type="Gene3D" id="3.30.450.20">
    <property type="entry name" value="PAS domain"/>
    <property type="match status" value="1"/>
</dbReference>
<organism evidence="21 22">
    <name type="scientific">Candidatus Methylospira mobilis</name>
    <dbReference type="NCBI Taxonomy" id="1808979"/>
    <lineage>
        <taxon>Bacteria</taxon>
        <taxon>Pseudomonadati</taxon>
        <taxon>Pseudomonadota</taxon>
        <taxon>Gammaproteobacteria</taxon>
        <taxon>Methylococcales</taxon>
        <taxon>Methylococcaceae</taxon>
        <taxon>Candidatus Methylospira</taxon>
    </lineage>
</organism>
<dbReference type="Proteomes" id="UP000325755">
    <property type="component" value="Chromosome"/>
</dbReference>
<evidence type="ECO:0000313" key="22">
    <source>
        <dbReference type="Proteomes" id="UP000325755"/>
    </source>
</evidence>
<dbReference type="PROSITE" id="PS50885">
    <property type="entry name" value="HAMP"/>
    <property type="match status" value="1"/>
</dbReference>
<keyword evidence="12" id="KW-0902">Two-component regulatory system</keyword>
<dbReference type="SUPFAM" id="SSF52172">
    <property type="entry name" value="CheY-like"/>
    <property type="match status" value="1"/>
</dbReference>
<dbReference type="KEGG" id="mmob:F6R98_08335"/>
<dbReference type="PROSITE" id="PS50109">
    <property type="entry name" value="HIS_KIN"/>
    <property type="match status" value="1"/>
</dbReference>
<gene>
    <name evidence="21" type="ORF">F6R98_08335</name>
</gene>
<feature type="transmembrane region" description="Helical" evidence="15">
    <location>
        <begin position="17"/>
        <end position="38"/>
    </location>
</feature>
<dbReference type="InterPro" id="IPR001610">
    <property type="entry name" value="PAC"/>
</dbReference>
<keyword evidence="22" id="KW-1185">Reference proteome</keyword>
<evidence type="ECO:0000256" key="15">
    <source>
        <dbReference type="SAM" id="Phobius"/>
    </source>
</evidence>
<dbReference type="InterPro" id="IPR011006">
    <property type="entry name" value="CheY-like_superfamily"/>
</dbReference>
<keyword evidence="5 14" id="KW-0597">Phosphoprotein</keyword>
<dbReference type="OrthoDB" id="9792854at2"/>
<feature type="domain" description="Histidine kinase" evidence="16">
    <location>
        <begin position="405"/>
        <end position="623"/>
    </location>
</feature>
<dbReference type="PRINTS" id="PR00344">
    <property type="entry name" value="BCTRLSENSOR"/>
</dbReference>
<dbReference type="EC" id="2.7.13.3" evidence="3"/>
<dbReference type="SUPFAM" id="SSF55874">
    <property type="entry name" value="ATPase domain of HSP90 chaperone/DNA topoisomerase II/histidine kinase"/>
    <property type="match status" value="1"/>
</dbReference>
<dbReference type="InterPro" id="IPR036890">
    <property type="entry name" value="HATPase_C_sf"/>
</dbReference>
<dbReference type="Pfam" id="PF02518">
    <property type="entry name" value="HATPase_c"/>
    <property type="match status" value="1"/>
</dbReference>
<dbReference type="InterPro" id="IPR003594">
    <property type="entry name" value="HATPase_dom"/>
</dbReference>
<dbReference type="RefSeq" id="WP_153248623.1">
    <property type="nucleotide sequence ID" value="NZ_CP044205.1"/>
</dbReference>
<dbReference type="InterPro" id="IPR036097">
    <property type="entry name" value="HisK_dim/P_sf"/>
</dbReference>
<dbReference type="SUPFAM" id="SSF158472">
    <property type="entry name" value="HAMP domain-like"/>
    <property type="match status" value="1"/>
</dbReference>
<evidence type="ECO:0000256" key="11">
    <source>
        <dbReference type="ARBA" id="ARBA00022989"/>
    </source>
</evidence>
<keyword evidence="13 15" id="KW-0472">Membrane</keyword>
<dbReference type="PANTHER" id="PTHR43047:SF64">
    <property type="entry name" value="HISTIDINE KINASE CONTAINING CHEY-HOMOLOGOUS RECEIVER DOMAIN AND PAS DOMAIN-RELATED"/>
    <property type="match status" value="1"/>
</dbReference>
<evidence type="ECO:0000256" key="13">
    <source>
        <dbReference type="ARBA" id="ARBA00023136"/>
    </source>
</evidence>
<dbReference type="CDD" id="cd00130">
    <property type="entry name" value="PAS"/>
    <property type="match status" value="1"/>
</dbReference>
<dbReference type="Pfam" id="PF17203">
    <property type="entry name" value="sCache_3_2"/>
    <property type="match status" value="1"/>
</dbReference>
<keyword evidence="8" id="KW-0547">Nucleotide-binding</keyword>
<evidence type="ECO:0000313" key="21">
    <source>
        <dbReference type="EMBL" id="QFY42628.1"/>
    </source>
</evidence>
<dbReference type="EMBL" id="CP044205">
    <property type="protein sequence ID" value="QFY42628.1"/>
    <property type="molecule type" value="Genomic_DNA"/>
</dbReference>
<feature type="modified residue" description="4-aspartylphosphate" evidence="14">
    <location>
        <position position="698"/>
    </location>
</feature>
<name>A0A5Q0BKH9_9GAMM</name>
<evidence type="ECO:0000259" key="18">
    <source>
        <dbReference type="PROSITE" id="PS50112"/>
    </source>
</evidence>
<evidence type="ECO:0000256" key="5">
    <source>
        <dbReference type="ARBA" id="ARBA00022553"/>
    </source>
</evidence>
<dbReference type="FunFam" id="3.30.565.10:FF:000010">
    <property type="entry name" value="Sensor histidine kinase RcsC"/>
    <property type="match status" value="1"/>
</dbReference>
<dbReference type="InterPro" id="IPR005467">
    <property type="entry name" value="His_kinase_dom"/>
</dbReference>
<dbReference type="Pfam" id="PF13426">
    <property type="entry name" value="PAS_9"/>
    <property type="match status" value="1"/>
</dbReference>
<comment type="catalytic activity">
    <reaction evidence="1">
        <text>ATP + protein L-histidine = ADP + protein N-phospho-L-histidine.</text>
        <dbReference type="EC" id="2.7.13.3"/>
    </reaction>
</comment>
<dbReference type="CDD" id="cd00082">
    <property type="entry name" value="HisKA"/>
    <property type="match status" value="1"/>
</dbReference>
<evidence type="ECO:0000259" key="19">
    <source>
        <dbReference type="PROSITE" id="PS50113"/>
    </source>
</evidence>
<dbReference type="PANTHER" id="PTHR43047">
    <property type="entry name" value="TWO-COMPONENT HISTIDINE PROTEIN KINASE"/>
    <property type="match status" value="1"/>
</dbReference>
<sequence>MTVHRHKFFFGTLRGRLILSVAAIHAVMMSLFITDLTLRQRVMLLDRQVEEAEALTQSLSTSAAGWIAAADVSGIQEIVETQRRYPELIFAMVVDNQGLVLAHTDPSRMGKYLLDLPHEVRQTMLSKSPALVDVAVPAMLGSRHVGWARVGIGQKAYGEKLTEIIRNGVLYAVATILIGSTIAWSMGRRITRRLYAVQETIDAVRTGNRQARSPIAGTDEAAVMAKEFNAMLDALAKQDEKLRNSEARYRCIVDTATEGIWVVGPDLKTVFVNARITEILGYGGDEIMGRPMMDFLFDEDKADHLRKMQNRQMGISEHYERRFRHKNGDTVWMLTSATPIIDEENGFNGAFSMLTDITERRQAEEELRRYKDQLEQTVLQRTAELLLARDAAEAASKAKSLFLANMSHELRTPLNAILGFSQMMRRDPNASETQRENLNIINRSGEHLLSLINDVLEIAKIEAGRLQLEVAPFDLGSMVRDVTEMMRLRAQEKGLQLLLDQTSEFPRYIKSDEARLRQVLVNLVSNAIKFTAQGVIIIRLGVKNNTRKHLLMEVEDTGPGIKPEDQKRLFKPFVQLAESGMQKGTGLGLAISRQFVELMGGHIGVESAVGKGSLFRVELPVELAALADILKAEKRGEVVALAPGQPAYRILIAEDQHENQLLLSRLMTAIGLEVKIAENGAQCVKLFQDWHPDLIWMDRRMPVMDGMEATRRIRLLADGQAVKIVAVTASAFQEQRQETLDAGMDDFVRKPYRFEEIYGCLARQLGVRYLYRSELPEEAVPDVLLTAGMLAVLTPELRHELGVALESLDDKRISAAIQQIGKVDLQLSRTLSRLTDSFDYPAILGALADTNRRFPQ</sequence>
<dbReference type="Gene3D" id="3.40.50.2300">
    <property type="match status" value="1"/>
</dbReference>
<dbReference type="SUPFAM" id="SSF55785">
    <property type="entry name" value="PYP-like sensor domain (PAS domain)"/>
    <property type="match status" value="1"/>
</dbReference>
<keyword evidence="11 15" id="KW-1133">Transmembrane helix</keyword>
<dbReference type="PROSITE" id="PS50113">
    <property type="entry name" value="PAC"/>
    <property type="match status" value="1"/>
</dbReference>
<dbReference type="PROSITE" id="PS50110">
    <property type="entry name" value="RESPONSE_REGULATORY"/>
    <property type="match status" value="1"/>
</dbReference>
<proteinExistence type="predicted"/>
<dbReference type="CDD" id="cd17546">
    <property type="entry name" value="REC_hyHK_CKI1_RcsC-like"/>
    <property type="match status" value="1"/>
</dbReference>
<dbReference type="SMART" id="SM00086">
    <property type="entry name" value="PAC"/>
    <property type="match status" value="1"/>
</dbReference>
<feature type="transmembrane region" description="Helical" evidence="15">
    <location>
        <begin position="169"/>
        <end position="187"/>
    </location>
</feature>
<feature type="domain" description="Response regulatory" evidence="17">
    <location>
        <begin position="649"/>
        <end position="765"/>
    </location>
</feature>
<dbReference type="SMART" id="SM00091">
    <property type="entry name" value="PAS"/>
    <property type="match status" value="1"/>
</dbReference>
<dbReference type="InterPro" id="IPR000700">
    <property type="entry name" value="PAS-assoc_C"/>
</dbReference>
<dbReference type="InterPro" id="IPR001789">
    <property type="entry name" value="Sig_transdc_resp-reg_receiver"/>
</dbReference>
<dbReference type="SMART" id="SM00304">
    <property type="entry name" value="HAMP"/>
    <property type="match status" value="1"/>
</dbReference>
<keyword evidence="6" id="KW-0808">Transferase</keyword>
<evidence type="ECO:0000256" key="10">
    <source>
        <dbReference type="ARBA" id="ARBA00022840"/>
    </source>
</evidence>
<dbReference type="InterPro" id="IPR003661">
    <property type="entry name" value="HisK_dim/P_dom"/>
</dbReference>
<dbReference type="Pfam" id="PF00672">
    <property type="entry name" value="HAMP"/>
    <property type="match status" value="1"/>
</dbReference>
<evidence type="ECO:0000256" key="9">
    <source>
        <dbReference type="ARBA" id="ARBA00022777"/>
    </source>
</evidence>
<evidence type="ECO:0000256" key="6">
    <source>
        <dbReference type="ARBA" id="ARBA00022679"/>
    </source>
</evidence>
<keyword evidence="4" id="KW-1003">Cell membrane</keyword>
<evidence type="ECO:0000256" key="3">
    <source>
        <dbReference type="ARBA" id="ARBA00012438"/>
    </source>
</evidence>
<dbReference type="FunCoup" id="A0A5Q0BKH9">
    <property type="interactions" value="223"/>
</dbReference>
<dbReference type="CDD" id="cd16922">
    <property type="entry name" value="HATPase_EvgS-ArcB-TorS-like"/>
    <property type="match status" value="1"/>
</dbReference>
<dbReference type="CDD" id="cd06225">
    <property type="entry name" value="HAMP"/>
    <property type="match status" value="1"/>
</dbReference>
<evidence type="ECO:0000259" key="17">
    <source>
        <dbReference type="PROSITE" id="PS50110"/>
    </source>
</evidence>
<evidence type="ECO:0000256" key="12">
    <source>
        <dbReference type="ARBA" id="ARBA00023012"/>
    </source>
</evidence>
<keyword evidence="7 15" id="KW-0812">Transmembrane</keyword>
<dbReference type="SMART" id="SM00388">
    <property type="entry name" value="HisKA"/>
    <property type="match status" value="1"/>
</dbReference>
<dbReference type="Gene3D" id="1.10.287.130">
    <property type="match status" value="1"/>
</dbReference>
<evidence type="ECO:0000256" key="2">
    <source>
        <dbReference type="ARBA" id="ARBA00004651"/>
    </source>
</evidence>
<evidence type="ECO:0000256" key="1">
    <source>
        <dbReference type="ARBA" id="ARBA00000085"/>
    </source>
</evidence>
<dbReference type="InterPro" id="IPR000014">
    <property type="entry name" value="PAS"/>
</dbReference>
<feature type="domain" description="HAMP" evidence="20">
    <location>
        <begin position="188"/>
        <end position="240"/>
    </location>
</feature>
<dbReference type="SUPFAM" id="SSF47384">
    <property type="entry name" value="Homodimeric domain of signal transducing histidine kinase"/>
    <property type="match status" value="1"/>
</dbReference>
<reference evidence="21 22" key="1">
    <citation type="submission" date="2019-09" db="EMBL/GenBank/DDBJ databases">
        <title>Ecophysiology of the spiral-shaped methanotroph Methylospira mobilis as revealed by the complete genome sequence.</title>
        <authorList>
            <person name="Oshkin I.Y."/>
            <person name="Dedysh S.N."/>
            <person name="Miroshnikov K."/>
            <person name="Danilova O.V."/>
            <person name="Hakobyan A."/>
            <person name="Liesack W."/>
        </authorList>
    </citation>
    <scope>NUCLEOTIDE SEQUENCE [LARGE SCALE GENOMIC DNA]</scope>
    <source>
        <strain evidence="21 22">Shm1</strain>
    </source>
</reference>
<dbReference type="SMART" id="SM00448">
    <property type="entry name" value="REC"/>
    <property type="match status" value="1"/>
</dbReference>
<dbReference type="SUPFAM" id="SSF103190">
    <property type="entry name" value="Sensory domain-like"/>
    <property type="match status" value="1"/>
</dbReference>
<dbReference type="InterPro" id="IPR003660">
    <property type="entry name" value="HAMP_dom"/>
</dbReference>
<dbReference type="PROSITE" id="PS50112">
    <property type="entry name" value="PAS"/>
    <property type="match status" value="1"/>
</dbReference>
<dbReference type="Pfam" id="PF00072">
    <property type="entry name" value="Response_reg"/>
    <property type="match status" value="1"/>
</dbReference>
<dbReference type="GO" id="GO:0005524">
    <property type="term" value="F:ATP binding"/>
    <property type="evidence" value="ECO:0007669"/>
    <property type="project" value="UniProtKB-KW"/>
</dbReference>
<keyword evidence="9" id="KW-0418">Kinase</keyword>
<evidence type="ECO:0000256" key="14">
    <source>
        <dbReference type="PROSITE-ProRule" id="PRU00169"/>
    </source>
</evidence>
<dbReference type="InterPro" id="IPR004358">
    <property type="entry name" value="Sig_transdc_His_kin-like_C"/>
</dbReference>
<dbReference type="FunFam" id="1.10.287.130:FF:000004">
    <property type="entry name" value="Ethylene receptor 1"/>
    <property type="match status" value="1"/>
</dbReference>
<feature type="domain" description="PAC" evidence="19">
    <location>
        <begin position="317"/>
        <end position="369"/>
    </location>
</feature>
<feature type="domain" description="PAS" evidence="18">
    <location>
        <begin position="245"/>
        <end position="316"/>
    </location>
</feature>
<dbReference type="GO" id="GO:0005886">
    <property type="term" value="C:plasma membrane"/>
    <property type="evidence" value="ECO:0007669"/>
    <property type="project" value="UniProtKB-SubCell"/>
</dbReference>
<protein>
    <recommendedName>
        <fullName evidence="3">histidine kinase</fullName>
        <ecNumber evidence="3">2.7.13.3</ecNumber>
    </recommendedName>
</protein>
<dbReference type="AlphaFoldDB" id="A0A5Q0BKH9"/>
<keyword evidence="10" id="KW-0067">ATP-binding</keyword>
<dbReference type="Gene3D" id="3.30.565.10">
    <property type="entry name" value="Histidine kinase-like ATPase, C-terminal domain"/>
    <property type="match status" value="1"/>
</dbReference>
<dbReference type="Gene3D" id="6.10.340.10">
    <property type="match status" value="1"/>
</dbReference>
<accession>A0A5Q0BKH9</accession>
<dbReference type="GO" id="GO:0000155">
    <property type="term" value="F:phosphorelay sensor kinase activity"/>
    <property type="evidence" value="ECO:0007669"/>
    <property type="project" value="InterPro"/>
</dbReference>
<comment type="subcellular location">
    <subcellularLocation>
        <location evidence="2">Cell membrane</location>
        <topology evidence="2">Multi-pass membrane protein</topology>
    </subcellularLocation>
</comment>
<dbReference type="Pfam" id="PF00512">
    <property type="entry name" value="HisKA"/>
    <property type="match status" value="1"/>
</dbReference>
<evidence type="ECO:0000256" key="8">
    <source>
        <dbReference type="ARBA" id="ARBA00022741"/>
    </source>
</evidence>
<evidence type="ECO:0000259" key="16">
    <source>
        <dbReference type="PROSITE" id="PS50109"/>
    </source>
</evidence>